<evidence type="ECO:0000256" key="4">
    <source>
        <dbReference type="ARBA" id="ARBA00022801"/>
    </source>
</evidence>
<organism evidence="8 9">
    <name type="scientific">Geofilum rubicundum JCM 15548</name>
    <dbReference type="NCBI Taxonomy" id="1236989"/>
    <lineage>
        <taxon>Bacteria</taxon>
        <taxon>Pseudomonadati</taxon>
        <taxon>Bacteroidota</taxon>
        <taxon>Bacteroidia</taxon>
        <taxon>Marinilabiliales</taxon>
        <taxon>Marinilabiliaceae</taxon>
        <taxon>Geofilum</taxon>
    </lineage>
</organism>
<dbReference type="GO" id="GO:0016787">
    <property type="term" value="F:hydrolase activity"/>
    <property type="evidence" value="ECO:0007669"/>
    <property type="project" value="UniProtKB-KW"/>
</dbReference>
<dbReference type="PANTHER" id="PTHR30636">
    <property type="entry name" value="UPF0701 PROTEIN YICC"/>
    <property type="match status" value="1"/>
</dbReference>
<dbReference type="Proteomes" id="UP000032900">
    <property type="component" value="Unassembled WGS sequence"/>
</dbReference>
<evidence type="ECO:0000259" key="7">
    <source>
        <dbReference type="Pfam" id="PF08340"/>
    </source>
</evidence>
<evidence type="ECO:0000313" key="8">
    <source>
        <dbReference type="EMBL" id="GAO30759.1"/>
    </source>
</evidence>
<sequence length="360" mass="42234">MFNLFQKKINKFLPTNARQLKINNLLKEKKWLSVVLNYAKPIHQSITQIPITIKKKSVNLLLLIILSHRQMIKSMTGFGKTTCELPEKKIHIEIKSLNSKQLDLNLRLPTIYREKELEMRNRLSAGLQRGKVDISITIESLTADRVPQINEQVFEHYYKQLSQLSDKLQISSHSDYIRTILTLPETLKVEQAELDAEEWKTLQDGLAEAIASINQYRRQEGAALYDDITARIHQIDTLSQEVVPFEKQRIERIKSRIKENLDEWNEKNIDENRFEQELIYYLEKLDITEEKVRLKNHIDYFNETIAEDEPVGKKLAFIIQEIGREINTLGSKANDADIQRLVIRMKDELEKIKEQMLNIL</sequence>
<evidence type="ECO:0000313" key="9">
    <source>
        <dbReference type="Proteomes" id="UP000032900"/>
    </source>
</evidence>
<dbReference type="InterPro" id="IPR013551">
    <property type="entry name" value="YicC-like_C"/>
</dbReference>
<keyword evidence="9" id="KW-1185">Reference proteome</keyword>
<evidence type="ECO:0000256" key="1">
    <source>
        <dbReference type="ARBA" id="ARBA00001968"/>
    </source>
</evidence>
<dbReference type="Pfam" id="PF08340">
    <property type="entry name" value="YicC-like_C"/>
    <property type="match status" value="1"/>
</dbReference>
<dbReference type="PANTHER" id="PTHR30636:SF3">
    <property type="entry name" value="UPF0701 PROTEIN YICC"/>
    <property type="match status" value="1"/>
</dbReference>
<comment type="similarity">
    <text evidence="5">Belongs to the YicC/YloC family.</text>
</comment>
<dbReference type="NCBIfam" id="TIGR00255">
    <property type="entry name" value="YicC/YloC family endoribonuclease"/>
    <property type="match status" value="1"/>
</dbReference>
<protein>
    <submittedName>
        <fullName evidence="8">YicC protein</fullName>
    </submittedName>
</protein>
<comment type="cofactor">
    <cofactor evidence="1">
        <name>a divalent metal cation</name>
        <dbReference type="ChEBI" id="CHEBI:60240"/>
    </cofactor>
</comment>
<comment type="caution">
    <text evidence="8">The sequence shown here is derived from an EMBL/GenBank/DDBJ whole genome shotgun (WGS) entry which is preliminary data.</text>
</comment>
<name>A0A0E9LZS7_9BACT</name>
<evidence type="ECO:0000259" key="6">
    <source>
        <dbReference type="Pfam" id="PF03755"/>
    </source>
</evidence>
<keyword evidence="2" id="KW-0540">Nuclease</keyword>
<feature type="domain" description="Endoribonuclease YicC-like N-terminal" evidence="6">
    <location>
        <begin position="72"/>
        <end position="225"/>
    </location>
</feature>
<dbReference type="AlphaFoldDB" id="A0A0E9LZS7"/>
<evidence type="ECO:0000256" key="3">
    <source>
        <dbReference type="ARBA" id="ARBA00022759"/>
    </source>
</evidence>
<gene>
    <name evidence="8" type="ORF">JCM15548_13065</name>
</gene>
<evidence type="ECO:0000256" key="2">
    <source>
        <dbReference type="ARBA" id="ARBA00022722"/>
    </source>
</evidence>
<dbReference type="InterPro" id="IPR005229">
    <property type="entry name" value="YicC/YloC-like"/>
</dbReference>
<dbReference type="STRING" id="1236989.JCM15548_13065"/>
<dbReference type="EMBL" id="BAZW01000029">
    <property type="protein sequence ID" value="GAO30759.1"/>
    <property type="molecule type" value="Genomic_DNA"/>
</dbReference>
<keyword evidence="4" id="KW-0378">Hydrolase</keyword>
<keyword evidence="3" id="KW-0255">Endonuclease</keyword>
<reference evidence="8 9" key="1">
    <citation type="journal article" date="2015" name="Microbes Environ.">
        <title>Distribution and evolution of nitrogen fixation genes in the phylum bacteroidetes.</title>
        <authorList>
            <person name="Inoue J."/>
            <person name="Oshima K."/>
            <person name="Suda W."/>
            <person name="Sakamoto M."/>
            <person name="Iino T."/>
            <person name="Noda S."/>
            <person name="Hongoh Y."/>
            <person name="Hattori M."/>
            <person name="Ohkuma M."/>
        </authorList>
    </citation>
    <scope>NUCLEOTIDE SEQUENCE [LARGE SCALE GENOMIC DNA]</scope>
    <source>
        <strain evidence="8">JCM 15548</strain>
    </source>
</reference>
<proteinExistence type="inferred from homology"/>
<dbReference type="InterPro" id="IPR013527">
    <property type="entry name" value="YicC-like_N"/>
</dbReference>
<dbReference type="Pfam" id="PF03755">
    <property type="entry name" value="YicC-like_N"/>
    <property type="match status" value="1"/>
</dbReference>
<evidence type="ECO:0000256" key="5">
    <source>
        <dbReference type="ARBA" id="ARBA00035648"/>
    </source>
</evidence>
<feature type="domain" description="Endoribonuclease YicC-like C-terminal" evidence="7">
    <location>
        <begin position="246"/>
        <end position="359"/>
    </location>
</feature>
<accession>A0A0E9LZS7</accession>
<dbReference type="GO" id="GO:0004521">
    <property type="term" value="F:RNA endonuclease activity"/>
    <property type="evidence" value="ECO:0007669"/>
    <property type="project" value="InterPro"/>
</dbReference>